<evidence type="ECO:0000313" key="1">
    <source>
        <dbReference type="EMBL" id="QEI04557.1"/>
    </source>
</evidence>
<proteinExistence type="predicted"/>
<protein>
    <submittedName>
        <fullName evidence="1">Uncharacterized protein</fullName>
    </submittedName>
</protein>
<reference evidence="1 2" key="1">
    <citation type="submission" date="2019-08" db="EMBL/GenBank/DDBJ databases">
        <title>Amphibian skin-associated Pigmentiphaga: genome sequence and occurrence across geography and hosts.</title>
        <authorList>
            <person name="Bletz M.C."/>
            <person name="Bunk B."/>
            <person name="Sproeer C."/>
            <person name="Biwer P."/>
            <person name="Reiter S."/>
            <person name="Rabemananjara F.C.E."/>
            <person name="Schulz S."/>
            <person name="Overmann J."/>
            <person name="Vences M."/>
        </authorList>
    </citation>
    <scope>NUCLEOTIDE SEQUENCE [LARGE SCALE GENOMIC DNA]</scope>
    <source>
        <strain evidence="1 2">Mada1488</strain>
    </source>
</reference>
<gene>
    <name evidence="1" type="ORF">FXN63_00950</name>
</gene>
<dbReference type="Proteomes" id="UP000325161">
    <property type="component" value="Chromosome"/>
</dbReference>
<accession>A0A5C0AW53</accession>
<dbReference type="EMBL" id="CP043046">
    <property type="protein sequence ID" value="QEI04557.1"/>
    <property type="molecule type" value="Genomic_DNA"/>
</dbReference>
<name>A0A5C0AW53_9BURK</name>
<organism evidence="1 2">
    <name type="scientific">Pigmentiphaga aceris</name>
    <dbReference type="NCBI Taxonomy" id="1940612"/>
    <lineage>
        <taxon>Bacteria</taxon>
        <taxon>Pseudomonadati</taxon>
        <taxon>Pseudomonadota</taxon>
        <taxon>Betaproteobacteria</taxon>
        <taxon>Burkholderiales</taxon>
        <taxon>Alcaligenaceae</taxon>
        <taxon>Pigmentiphaga</taxon>
    </lineage>
</organism>
<sequence>MASTSQKRALGNYRARLQEQGLRRFEVLGLDSDRELIRALAKRLTQNDAQAAQLRSNLVNTVNGAPQKPGGILARLRRSPMVGADIEVVRDQTAARKLDL</sequence>
<dbReference type="RefSeq" id="WP_148811975.1">
    <property type="nucleotide sequence ID" value="NZ_CP043046.1"/>
</dbReference>
<dbReference type="OrthoDB" id="9156283at2"/>
<dbReference type="AlphaFoldDB" id="A0A5C0AW53"/>
<keyword evidence="2" id="KW-1185">Reference proteome</keyword>
<dbReference type="KEGG" id="pacr:FXN63_00950"/>
<evidence type="ECO:0000313" key="2">
    <source>
        <dbReference type="Proteomes" id="UP000325161"/>
    </source>
</evidence>